<dbReference type="CDD" id="cd00761">
    <property type="entry name" value="Glyco_tranf_GTA_type"/>
    <property type="match status" value="1"/>
</dbReference>
<dbReference type="OrthoDB" id="786280at2"/>
<dbReference type="PANTHER" id="PTHR22916">
    <property type="entry name" value="GLYCOSYLTRANSFERASE"/>
    <property type="match status" value="1"/>
</dbReference>
<reference evidence="2 3" key="1">
    <citation type="journal article" date="2011" name="J. Bacteriol.">
        <title>Complete genome sequence of Algoriphagus sp. PR1, bacterial prey of a colony-forming choanoflagellate.</title>
        <authorList>
            <person name="Alegado R.A."/>
            <person name="Ferriera S."/>
            <person name="Nusbaum C."/>
            <person name="Young S.K."/>
            <person name="Zeng Q."/>
            <person name="Imamovic A."/>
            <person name="Fairclough S.R."/>
            <person name="King N."/>
        </authorList>
    </citation>
    <scope>NUCLEOTIDE SEQUENCE [LARGE SCALE GENOMIC DNA]</scope>
    <source>
        <strain evidence="2 3">PR1</strain>
    </source>
</reference>
<dbReference type="EMBL" id="AAXU02000001">
    <property type="protein sequence ID" value="EAZ82453.1"/>
    <property type="molecule type" value="Genomic_DNA"/>
</dbReference>
<name>A3HRI5_9BACT</name>
<keyword evidence="3" id="KW-1185">Reference proteome</keyword>
<dbReference type="AlphaFoldDB" id="A3HRI5"/>
<dbReference type="Proteomes" id="UP000003919">
    <property type="component" value="Unassembled WGS sequence"/>
</dbReference>
<protein>
    <submittedName>
        <fullName evidence="2">B-glycosyltransferase, glycosyltransferase family 2 protein</fullName>
    </submittedName>
</protein>
<dbReference type="STRING" id="388413.ALPR1_09570"/>
<sequence>MIEGVSIIVCTHNGKNRLEPTLSSFTKLKSRFPIELILIDNGSSDGVGNWVKEWWEINLVKVPIKVFQEQNPGLMNARIKGIQESSFDFLLFCDDDNELSFDYLEIGINLFLNNPKVGVIGGYGEIPIGYSVPDWFHSYQKSFALGPQALASGVLTEKLSYVYGAGSFFRREPLIRLIEKGFQFQLTGRTQGRLISGDDLELCWLMQLMGYQIYYCDSLRFVHHLGESRISTNYLIQMKSGTSFGSALLFGYKSYFENPTKSSLLYFLQYLKNWSLSGLIYTKNWINFLFQTPEWEGRMAVLILKSRFISFSTKWKKSLLTFNQLKNFSENWNRY</sequence>
<dbReference type="HOGENOM" id="CLU_025996_19_2_10"/>
<dbReference type="Gene3D" id="3.90.550.10">
    <property type="entry name" value="Spore Coat Polysaccharide Biosynthesis Protein SpsA, Chain A"/>
    <property type="match status" value="1"/>
</dbReference>
<dbReference type="RefSeq" id="WP_008200122.1">
    <property type="nucleotide sequence ID" value="NZ_CM001023.1"/>
</dbReference>
<dbReference type="Pfam" id="PF00535">
    <property type="entry name" value="Glycos_transf_2"/>
    <property type="match status" value="1"/>
</dbReference>
<proteinExistence type="predicted"/>
<dbReference type="GO" id="GO:0016758">
    <property type="term" value="F:hexosyltransferase activity"/>
    <property type="evidence" value="ECO:0007669"/>
    <property type="project" value="UniProtKB-ARBA"/>
</dbReference>
<gene>
    <name evidence="2" type="ORF">ALPR1_09570</name>
</gene>
<dbReference type="InterPro" id="IPR029044">
    <property type="entry name" value="Nucleotide-diphossugar_trans"/>
</dbReference>
<dbReference type="eggNOG" id="COG1216">
    <property type="taxonomic scope" value="Bacteria"/>
</dbReference>
<evidence type="ECO:0000313" key="3">
    <source>
        <dbReference type="Proteomes" id="UP000003919"/>
    </source>
</evidence>
<accession>A3HRI5</accession>
<dbReference type="PANTHER" id="PTHR22916:SF64">
    <property type="entry name" value="TRANSFERASE, PUTATIVE-RELATED"/>
    <property type="match status" value="1"/>
</dbReference>
<dbReference type="SUPFAM" id="SSF53448">
    <property type="entry name" value="Nucleotide-diphospho-sugar transferases"/>
    <property type="match status" value="1"/>
</dbReference>
<comment type="caution">
    <text evidence="2">The sequence shown here is derived from an EMBL/GenBank/DDBJ whole genome shotgun (WGS) entry which is preliminary data.</text>
</comment>
<dbReference type="InterPro" id="IPR001173">
    <property type="entry name" value="Glyco_trans_2-like"/>
</dbReference>
<organism evidence="2 3">
    <name type="scientific">Algoriphagus machipongonensis</name>
    <dbReference type="NCBI Taxonomy" id="388413"/>
    <lineage>
        <taxon>Bacteria</taxon>
        <taxon>Pseudomonadati</taxon>
        <taxon>Bacteroidota</taxon>
        <taxon>Cytophagia</taxon>
        <taxon>Cytophagales</taxon>
        <taxon>Cyclobacteriaceae</taxon>
        <taxon>Algoriphagus</taxon>
    </lineage>
</organism>
<evidence type="ECO:0000259" key="1">
    <source>
        <dbReference type="Pfam" id="PF00535"/>
    </source>
</evidence>
<feature type="domain" description="Glycosyltransferase 2-like" evidence="1">
    <location>
        <begin position="6"/>
        <end position="176"/>
    </location>
</feature>
<evidence type="ECO:0000313" key="2">
    <source>
        <dbReference type="EMBL" id="EAZ82453.1"/>
    </source>
</evidence>